<keyword evidence="6" id="KW-0418">Kinase</keyword>
<feature type="transmembrane region" description="Helical" evidence="10">
    <location>
        <begin position="65"/>
        <end position="84"/>
    </location>
</feature>
<dbReference type="AlphaFoldDB" id="A0A1H2DZC3"/>
<dbReference type="Gene3D" id="3.30.565.10">
    <property type="entry name" value="Histidine kinase-like ATPase, C-terminal domain"/>
    <property type="match status" value="1"/>
</dbReference>
<keyword evidence="15" id="KW-1185">Reference proteome</keyword>
<dbReference type="SUPFAM" id="SSF55785">
    <property type="entry name" value="PYP-like sensor domain (PAS domain)"/>
    <property type="match status" value="2"/>
</dbReference>
<keyword evidence="10" id="KW-0472">Membrane</keyword>
<feature type="domain" description="Response regulatory" evidence="12">
    <location>
        <begin position="772"/>
        <end position="889"/>
    </location>
</feature>
<evidence type="ECO:0000256" key="2">
    <source>
        <dbReference type="ARBA" id="ARBA00012438"/>
    </source>
</evidence>
<keyword evidence="3 9" id="KW-0597">Phosphoprotein</keyword>
<dbReference type="InterPro" id="IPR033425">
    <property type="entry name" value="MASE3"/>
</dbReference>
<evidence type="ECO:0000256" key="5">
    <source>
        <dbReference type="ARBA" id="ARBA00022741"/>
    </source>
</evidence>
<dbReference type="PROSITE" id="PS50112">
    <property type="entry name" value="PAS"/>
    <property type="match status" value="2"/>
</dbReference>
<reference evidence="15" key="1">
    <citation type="submission" date="2016-10" db="EMBL/GenBank/DDBJ databases">
        <authorList>
            <person name="Varghese N."/>
            <person name="Submissions S."/>
        </authorList>
    </citation>
    <scope>NUCLEOTIDE SEQUENCE [LARGE SCALE GENOMIC DNA]</scope>
    <source>
        <strain evidence="15">DSM 3384</strain>
    </source>
</reference>
<dbReference type="InterPro" id="IPR003661">
    <property type="entry name" value="HisK_dim/P_dom"/>
</dbReference>
<evidence type="ECO:0000256" key="4">
    <source>
        <dbReference type="ARBA" id="ARBA00022679"/>
    </source>
</evidence>
<dbReference type="SMART" id="SM00086">
    <property type="entry name" value="PAC"/>
    <property type="match status" value="2"/>
</dbReference>
<feature type="transmembrane region" description="Helical" evidence="10">
    <location>
        <begin position="132"/>
        <end position="150"/>
    </location>
</feature>
<dbReference type="CDD" id="cd00082">
    <property type="entry name" value="HisKA"/>
    <property type="match status" value="1"/>
</dbReference>
<keyword evidence="10" id="KW-0812">Transmembrane</keyword>
<keyword evidence="8" id="KW-0902">Two-component regulatory system</keyword>
<feature type="domain" description="PAS" evidence="13">
    <location>
        <begin position="262"/>
        <end position="332"/>
    </location>
</feature>
<dbReference type="Proteomes" id="UP000199608">
    <property type="component" value="Unassembled WGS sequence"/>
</dbReference>
<proteinExistence type="predicted"/>
<dbReference type="Gene3D" id="1.10.287.130">
    <property type="match status" value="1"/>
</dbReference>
<dbReference type="NCBIfam" id="TIGR00229">
    <property type="entry name" value="sensory_box"/>
    <property type="match status" value="2"/>
</dbReference>
<feature type="transmembrane region" description="Helical" evidence="10">
    <location>
        <begin position="41"/>
        <end position="58"/>
    </location>
</feature>
<dbReference type="PROSITE" id="PS50110">
    <property type="entry name" value="RESPONSE_REGULATORY"/>
    <property type="match status" value="1"/>
</dbReference>
<dbReference type="Pfam" id="PF00072">
    <property type="entry name" value="Response_reg"/>
    <property type="match status" value="1"/>
</dbReference>
<dbReference type="CDD" id="cd00156">
    <property type="entry name" value="REC"/>
    <property type="match status" value="1"/>
</dbReference>
<evidence type="ECO:0000256" key="9">
    <source>
        <dbReference type="PROSITE-ProRule" id="PRU00169"/>
    </source>
</evidence>
<feature type="transmembrane region" description="Helical" evidence="10">
    <location>
        <begin position="170"/>
        <end position="186"/>
    </location>
</feature>
<dbReference type="InterPro" id="IPR004358">
    <property type="entry name" value="Sig_transdc_His_kin-like_C"/>
</dbReference>
<dbReference type="CDD" id="cd00130">
    <property type="entry name" value="PAS"/>
    <property type="match status" value="1"/>
</dbReference>
<name>A0A1H2DZC3_9BACT</name>
<gene>
    <name evidence="14" type="ORF">SAMN04487931_102351</name>
</gene>
<feature type="domain" description="PAS" evidence="13">
    <location>
        <begin position="392"/>
        <end position="441"/>
    </location>
</feature>
<dbReference type="GO" id="GO:0000155">
    <property type="term" value="F:phosphorelay sensor kinase activity"/>
    <property type="evidence" value="ECO:0007669"/>
    <property type="project" value="InterPro"/>
</dbReference>
<dbReference type="InterPro" id="IPR001789">
    <property type="entry name" value="Sig_transdc_resp-reg_receiver"/>
</dbReference>
<dbReference type="InterPro" id="IPR001610">
    <property type="entry name" value="PAC"/>
</dbReference>
<evidence type="ECO:0000256" key="6">
    <source>
        <dbReference type="ARBA" id="ARBA00022777"/>
    </source>
</evidence>
<dbReference type="InterPro" id="IPR036890">
    <property type="entry name" value="HATPase_C_sf"/>
</dbReference>
<evidence type="ECO:0000259" key="13">
    <source>
        <dbReference type="PROSITE" id="PS50112"/>
    </source>
</evidence>
<evidence type="ECO:0000256" key="8">
    <source>
        <dbReference type="ARBA" id="ARBA00023012"/>
    </source>
</evidence>
<evidence type="ECO:0000256" key="1">
    <source>
        <dbReference type="ARBA" id="ARBA00000085"/>
    </source>
</evidence>
<dbReference type="InterPro" id="IPR000014">
    <property type="entry name" value="PAS"/>
</dbReference>
<dbReference type="Gene3D" id="3.40.50.2300">
    <property type="match status" value="1"/>
</dbReference>
<evidence type="ECO:0000256" key="3">
    <source>
        <dbReference type="ARBA" id="ARBA00022553"/>
    </source>
</evidence>
<evidence type="ECO:0000256" key="7">
    <source>
        <dbReference type="ARBA" id="ARBA00022840"/>
    </source>
</evidence>
<dbReference type="Pfam" id="PF00512">
    <property type="entry name" value="HisKA"/>
    <property type="match status" value="1"/>
</dbReference>
<dbReference type="RefSeq" id="WP_175530267.1">
    <property type="nucleotide sequence ID" value="NZ_FNLL01000002.1"/>
</dbReference>
<dbReference type="InterPro" id="IPR003594">
    <property type="entry name" value="HATPase_dom"/>
</dbReference>
<dbReference type="EC" id="2.7.13.3" evidence="2"/>
<feature type="transmembrane region" description="Helical" evidence="10">
    <location>
        <begin position="12"/>
        <end position="35"/>
    </location>
</feature>
<comment type="catalytic activity">
    <reaction evidence="1">
        <text>ATP + protein L-histidine = ADP + protein N-phospho-L-histidine.</text>
        <dbReference type="EC" id="2.7.13.3"/>
    </reaction>
</comment>
<protein>
    <recommendedName>
        <fullName evidence="2">histidine kinase</fullName>
        <ecNumber evidence="2">2.7.13.3</ecNumber>
    </recommendedName>
</protein>
<dbReference type="InterPro" id="IPR035965">
    <property type="entry name" value="PAS-like_dom_sf"/>
</dbReference>
<evidence type="ECO:0000259" key="12">
    <source>
        <dbReference type="PROSITE" id="PS50110"/>
    </source>
</evidence>
<organism evidence="14 15">
    <name type="scientific">Desulfobacula phenolica</name>
    <dbReference type="NCBI Taxonomy" id="90732"/>
    <lineage>
        <taxon>Bacteria</taxon>
        <taxon>Pseudomonadati</taxon>
        <taxon>Thermodesulfobacteriota</taxon>
        <taxon>Desulfobacteria</taxon>
        <taxon>Desulfobacterales</taxon>
        <taxon>Desulfobacteraceae</taxon>
        <taxon>Desulfobacula</taxon>
    </lineage>
</organism>
<feature type="modified residue" description="4-aspartylphosphate" evidence="9">
    <location>
        <position position="823"/>
    </location>
</feature>
<dbReference type="PROSITE" id="PS50109">
    <property type="entry name" value="HIS_KIN"/>
    <property type="match status" value="1"/>
</dbReference>
<evidence type="ECO:0000259" key="11">
    <source>
        <dbReference type="PROSITE" id="PS50109"/>
    </source>
</evidence>
<dbReference type="Pfam" id="PF13426">
    <property type="entry name" value="PAS_9"/>
    <property type="match status" value="2"/>
</dbReference>
<dbReference type="SUPFAM" id="SSF52172">
    <property type="entry name" value="CheY-like"/>
    <property type="match status" value="1"/>
</dbReference>
<evidence type="ECO:0000313" key="15">
    <source>
        <dbReference type="Proteomes" id="UP000199608"/>
    </source>
</evidence>
<dbReference type="InterPro" id="IPR036097">
    <property type="entry name" value="HisK_dim/P_sf"/>
</dbReference>
<feature type="transmembrane region" description="Helical" evidence="10">
    <location>
        <begin position="198"/>
        <end position="218"/>
    </location>
</feature>
<dbReference type="PRINTS" id="PR00344">
    <property type="entry name" value="BCTRLSENSOR"/>
</dbReference>
<dbReference type="EMBL" id="FNLL01000002">
    <property type="protein sequence ID" value="SDT88191.1"/>
    <property type="molecule type" value="Genomic_DNA"/>
</dbReference>
<keyword evidence="7" id="KW-0067">ATP-binding</keyword>
<dbReference type="Pfam" id="PF02518">
    <property type="entry name" value="HATPase_c"/>
    <property type="match status" value="1"/>
</dbReference>
<evidence type="ECO:0000256" key="10">
    <source>
        <dbReference type="SAM" id="Phobius"/>
    </source>
</evidence>
<dbReference type="GO" id="GO:0005524">
    <property type="term" value="F:ATP binding"/>
    <property type="evidence" value="ECO:0007669"/>
    <property type="project" value="UniProtKB-KW"/>
</dbReference>
<dbReference type="InterPro" id="IPR005467">
    <property type="entry name" value="His_kinase_dom"/>
</dbReference>
<dbReference type="SUPFAM" id="SSF47384">
    <property type="entry name" value="Homodimeric domain of signal transducing histidine kinase"/>
    <property type="match status" value="1"/>
</dbReference>
<dbReference type="SUPFAM" id="SSF55874">
    <property type="entry name" value="ATPase domain of HSP90 chaperone/DNA topoisomerase II/histidine kinase"/>
    <property type="match status" value="1"/>
</dbReference>
<dbReference type="PANTHER" id="PTHR43065">
    <property type="entry name" value="SENSOR HISTIDINE KINASE"/>
    <property type="match status" value="1"/>
</dbReference>
<sequence length="902" mass="102290">MKTAISAGTQWTYILLAILFLSVISLTGLHNYLLFHCLTELFSIVISCGIFMIIWNSKTFFKNNYIILLGIACLFSGSIDMLHMLSYKGMEVFKESETNLPTQLWIAARYIESLTLLMAPLLMTKELKISQIFYSYFFLTALLLASIFYWNIFPDCFVDGIGMTHFKKTSEYIIVLILIGSIYLLFQKRHAFDPSVYILINISIALKIAAELAFTAYINVYDFSNMLGHIFKIISFYLIYRALIHTGLVEPYRLMFKEISEKENRYRQIFETNQAVKLIINPADGSIVEANKAACLFYGYPKEKFISLKITDINTLTPEKVSDEMNKALSKNKLVFRFSHRLASGKTRDVEVYSGPIEYGQETFLYSIIHDITQRKKAETALQKSNEALRKSEEKFRLAFRTSPDAINLNSLENGTYMDINDGFTKILGYTREDIIGKSSVELNIWNNLKDRTHLISDLKKHGLVENLEANFRGKDGQIRTGLMSARLLMIDNKETILSITRDITEKGMLEAKLRQSQKMEAIGTLAGGIAHDFNNILFPILGHSEMLLEDISHNHPLRPGLEGIYTAALRAKELVKQILTFSRQNNDELKLIKIQHILKEVLKLIRSTIPTTIEIIQDISNNCGTIKADPTQIHQLIMNLATNAYHAMEKTGGKLTVSLQAIQLGQHDTISHELKPGAYACLTIADTGIGMDKELQKKIFDPFFTTKDKDKGTGLGLSVVHGIMKSHGGAIKVYSESGKGSTFRVYFPLIKKISAPNEMKIDRTLLHGTENILLVDDEQSILSMGTKMLNRLGYKVFSKTSSIEALEMFRSEPYAFDLVITDMTMPKLPGDILASELIKIRRDIPIIICTGLNDEKTLKQIVLPRGVKEMLFKPIVMTDLSQKIRKILDNREIMDYVDESI</sequence>
<dbReference type="Gene3D" id="3.30.450.20">
    <property type="entry name" value="PAS domain"/>
    <property type="match status" value="2"/>
</dbReference>
<dbReference type="InterPro" id="IPR011006">
    <property type="entry name" value="CheY-like_superfamily"/>
</dbReference>
<keyword evidence="5" id="KW-0547">Nucleotide-binding</keyword>
<dbReference type="PANTHER" id="PTHR43065:SF46">
    <property type="entry name" value="C4-DICARBOXYLATE TRANSPORT SENSOR PROTEIN DCTB"/>
    <property type="match status" value="1"/>
</dbReference>
<keyword evidence="4" id="KW-0808">Transferase</keyword>
<dbReference type="SMART" id="SM00387">
    <property type="entry name" value="HATPase_c"/>
    <property type="match status" value="1"/>
</dbReference>
<dbReference type="Pfam" id="PF17159">
    <property type="entry name" value="MASE3"/>
    <property type="match status" value="1"/>
</dbReference>
<dbReference type="SMART" id="SM00091">
    <property type="entry name" value="PAS"/>
    <property type="match status" value="2"/>
</dbReference>
<accession>A0A1H2DZC3</accession>
<dbReference type="SMART" id="SM00448">
    <property type="entry name" value="REC"/>
    <property type="match status" value="1"/>
</dbReference>
<evidence type="ECO:0000313" key="14">
    <source>
        <dbReference type="EMBL" id="SDT88191.1"/>
    </source>
</evidence>
<keyword evidence="10" id="KW-1133">Transmembrane helix</keyword>
<dbReference type="SMART" id="SM00388">
    <property type="entry name" value="HisKA"/>
    <property type="match status" value="1"/>
</dbReference>
<feature type="domain" description="Histidine kinase" evidence="11">
    <location>
        <begin position="529"/>
        <end position="752"/>
    </location>
</feature>